<dbReference type="PANTHER" id="PTHR12411">
    <property type="entry name" value="CYSTEINE PROTEASE FAMILY C1-RELATED"/>
    <property type="match status" value="1"/>
</dbReference>
<evidence type="ECO:0000259" key="4">
    <source>
        <dbReference type="SMART" id="SM00848"/>
    </source>
</evidence>
<evidence type="ECO:0000259" key="3">
    <source>
        <dbReference type="SMART" id="SM00645"/>
    </source>
</evidence>
<feature type="domain" description="Cathepsin propeptide inhibitor" evidence="4">
    <location>
        <begin position="221"/>
        <end position="277"/>
    </location>
</feature>
<organism evidence="5 6">
    <name type="scientific">Bemisia tabaci</name>
    <name type="common">Sweetpotato whitefly</name>
    <name type="synonym">Aleurodes tabaci</name>
    <dbReference type="NCBI Taxonomy" id="7038"/>
    <lineage>
        <taxon>Eukaryota</taxon>
        <taxon>Metazoa</taxon>
        <taxon>Ecdysozoa</taxon>
        <taxon>Arthropoda</taxon>
        <taxon>Hexapoda</taxon>
        <taxon>Insecta</taxon>
        <taxon>Pterygota</taxon>
        <taxon>Neoptera</taxon>
        <taxon>Paraneoptera</taxon>
        <taxon>Hemiptera</taxon>
        <taxon>Sternorrhyncha</taxon>
        <taxon>Aleyrodoidea</taxon>
        <taxon>Aleyrodidae</taxon>
        <taxon>Aleyrodinae</taxon>
        <taxon>Bemisia</taxon>
    </lineage>
</organism>
<keyword evidence="2" id="KW-0472">Membrane</keyword>
<dbReference type="Pfam" id="PF08246">
    <property type="entry name" value="Inhibitor_I29"/>
    <property type="match status" value="1"/>
</dbReference>
<keyword evidence="6" id="KW-1185">Reference proteome</keyword>
<comment type="similarity">
    <text evidence="1">Belongs to the peptidase C1 family.</text>
</comment>
<dbReference type="InterPro" id="IPR039417">
    <property type="entry name" value="Peptidase_C1A_papain-like"/>
</dbReference>
<dbReference type="InterPro" id="IPR013128">
    <property type="entry name" value="Peptidase_C1A"/>
</dbReference>
<evidence type="ECO:0000256" key="2">
    <source>
        <dbReference type="SAM" id="Phobius"/>
    </source>
</evidence>
<feature type="domain" description="Peptidase C1A papain C-terminal" evidence="3">
    <location>
        <begin position="306"/>
        <end position="453"/>
    </location>
</feature>
<dbReference type="EMBL" id="OU963869">
    <property type="protein sequence ID" value="CAH0776491.1"/>
    <property type="molecule type" value="Genomic_DNA"/>
</dbReference>
<dbReference type="AlphaFoldDB" id="A0A9P0G601"/>
<dbReference type="SMART" id="SM00848">
    <property type="entry name" value="Inhibitor_I29"/>
    <property type="match status" value="1"/>
</dbReference>
<evidence type="ECO:0000256" key="1">
    <source>
        <dbReference type="ARBA" id="ARBA00008455"/>
    </source>
</evidence>
<dbReference type="CDD" id="cd02248">
    <property type="entry name" value="Peptidase_C1A"/>
    <property type="match status" value="1"/>
</dbReference>
<accession>A0A9P0G601</accession>
<dbReference type="InterPro" id="IPR038765">
    <property type="entry name" value="Papain-like_cys_pep_sf"/>
</dbReference>
<dbReference type="GO" id="GO:0008234">
    <property type="term" value="F:cysteine-type peptidase activity"/>
    <property type="evidence" value="ECO:0007669"/>
    <property type="project" value="InterPro"/>
</dbReference>
<dbReference type="SMART" id="SM00645">
    <property type="entry name" value="Pept_C1"/>
    <property type="match status" value="1"/>
</dbReference>
<dbReference type="Proteomes" id="UP001152759">
    <property type="component" value="Chromosome 8"/>
</dbReference>
<reference evidence="5" key="1">
    <citation type="submission" date="2021-12" db="EMBL/GenBank/DDBJ databases">
        <authorList>
            <person name="King R."/>
        </authorList>
    </citation>
    <scope>NUCLEOTIDE SEQUENCE</scope>
</reference>
<protein>
    <submittedName>
        <fullName evidence="5">Uncharacterized protein</fullName>
    </submittedName>
</protein>
<proteinExistence type="inferred from homology"/>
<evidence type="ECO:0000313" key="5">
    <source>
        <dbReference type="EMBL" id="CAH0776491.1"/>
    </source>
</evidence>
<dbReference type="InterPro" id="IPR013201">
    <property type="entry name" value="Prot_inhib_I29"/>
</dbReference>
<dbReference type="Gene3D" id="3.90.70.10">
    <property type="entry name" value="Cysteine proteinases"/>
    <property type="match status" value="1"/>
</dbReference>
<feature type="transmembrane region" description="Helical" evidence="2">
    <location>
        <begin position="54"/>
        <end position="75"/>
    </location>
</feature>
<keyword evidence="2" id="KW-0812">Transmembrane</keyword>
<gene>
    <name evidence="5" type="ORF">BEMITA_LOCUS12579</name>
</gene>
<dbReference type="InterPro" id="IPR000668">
    <property type="entry name" value="Peptidase_C1A_C"/>
</dbReference>
<name>A0A9P0G601_BEMTA</name>
<dbReference type="SUPFAM" id="SSF54001">
    <property type="entry name" value="Cysteine proteinases"/>
    <property type="match status" value="1"/>
</dbReference>
<sequence>MPLAMHPNQRAGNIKQERVQFQSELVAKFPHEYEDKEEDDTSDDTYLCMPANPLGLFLTIPIGPFSITYYLYLLYTRLLKLYDWFFTKELVDFYRGYKNRFVKQSKKWIMSWQLINFTVSAIKDLKPKDFLAQKLDNFVTSRIRLRHRIFDFLSNISYVGIGLDLRGRLWFHNKTTRQNKTGDVISMLWNKEDLRMGFIEYWIHKLLNQPLRPGGALWERFEMFRIFYNKSYEPKELFQRMGVFVNNLQVIASLNRRETGTAIYGLSQYSDRTVEEFAQIFGAYNSTADDTNEYINEEISPISGYVPDYFDWRYIFRVVTTPKDYRSCPAAWAYTVVENIETLHAIRTGQQKNFSDQQIIDCDRKSMGCRGGSVINAYQYVYRAGLTEESNYPYMGYQEKCHYNPSMADVEIQKGFKYIMPDEEKMRNYIYSYGPVIARINIGPLQVHYQGLF</sequence>
<dbReference type="GO" id="GO:0006508">
    <property type="term" value="P:proteolysis"/>
    <property type="evidence" value="ECO:0007669"/>
    <property type="project" value="InterPro"/>
</dbReference>
<keyword evidence="2" id="KW-1133">Transmembrane helix</keyword>
<dbReference type="Pfam" id="PF00112">
    <property type="entry name" value="Peptidase_C1"/>
    <property type="match status" value="1"/>
</dbReference>
<evidence type="ECO:0000313" key="6">
    <source>
        <dbReference type="Proteomes" id="UP001152759"/>
    </source>
</evidence>